<dbReference type="AlphaFoldDB" id="A0A8S1AVZ7"/>
<feature type="compositionally biased region" description="Basic residues" evidence="1">
    <location>
        <begin position="119"/>
        <end position="143"/>
    </location>
</feature>
<name>A0A8S1AVZ7_ARCPL</name>
<feature type="compositionally biased region" description="Basic and acidic residues" evidence="1">
    <location>
        <begin position="144"/>
        <end position="170"/>
    </location>
</feature>
<protein>
    <submittedName>
        <fullName evidence="2">Uncharacterized protein</fullName>
    </submittedName>
</protein>
<evidence type="ECO:0000256" key="1">
    <source>
        <dbReference type="SAM" id="MobiDB-lite"/>
    </source>
</evidence>
<evidence type="ECO:0000313" key="3">
    <source>
        <dbReference type="Proteomes" id="UP000494106"/>
    </source>
</evidence>
<feature type="compositionally biased region" description="Acidic residues" evidence="1">
    <location>
        <begin position="103"/>
        <end position="113"/>
    </location>
</feature>
<feature type="region of interest" description="Disordered" evidence="1">
    <location>
        <begin position="95"/>
        <end position="170"/>
    </location>
</feature>
<dbReference type="OrthoDB" id="7417940at2759"/>
<dbReference type="EMBL" id="CADEBC010000540">
    <property type="protein sequence ID" value="CAB3249478.1"/>
    <property type="molecule type" value="Genomic_DNA"/>
</dbReference>
<organism evidence="2 3">
    <name type="scientific">Arctia plantaginis</name>
    <name type="common">Wood tiger moth</name>
    <name type="synonym">Phalaena plantaginis</name>
    <dbReference type="NCBI Taxonomy" id="874455"/>
    <lineage>
        <taxon>Eukaryota</taxon>
        <taxon>Metazoa</taxon>
        <taxon>Ecdysozoa</taxon>
        <taxon>Arthropoda</taxon>
        <taxon>Hexapoda</taxon>
        <taxon>Insecta</taxon>
        <taxon>Pterygota</taxon>
        <taxon>Neoptera</taxon>
        <taxon>Endopterygota</taxon>
        <taxon>Lepidoptera</taxon>
        <taxon>Glossata</taxon>
        <taxon>Ditrysia</taxon>
        <taxon>Noctuoidea</taxon>
        <taxon>Erebidae</taxon>
        <taxon>Arctiinae</taxon>
        <taxon>Arctia</taxon>
    </lineage>
</organism>
<proteinExistence type="predicted"/>
<dbReference type="Proteomes" id="UP000494106">
    <property type="component" value="Unassembled WGS sequence"/>
</dbReference>
<reference evidence="2 3" key="1">
    <citation type="submission" date="2020-04" db="EMBL/GenBank/DDBJ databases">
        <authorList>
            <person name="Wallbank WR R."/>
            <person name="Pardo Diaz C."/>
            <person name="Kozak K."/>
            <person name="Martin S."/>
            <person name="Jiggins C."/>
            <person name="Moest M."/>
            <person name="Warren A I."/>
            <person name="Byers J.R.P. K."/>
            <person name="Montejo-Kovacevich G."/>
            <person name="Yen C E."/>
        </authorList>
    </citation>
    <scope>NUCLEOTIDE SEQUENCE [LARGE SCALE GENOMIC DNA]</scope>
</reference>
<keyword evidence="3" id="KW-1185">Reference proteome</keyword>
<comment type="caution">
    <text evidence="2">The sequence shown here is derived from an EMBL/GenBank/DDBJ whole genome shotgun (WGS) entry which is preliminary data.</text>
</comment>
<evidence type="ECO:0000313" key="2">
    <source>
        <dbReference type="EMBL" id="CAB3249478.1"/>
    </source>
</evidence>
<accession>A0A8S1AVZ7</accession>
<sequence>MQFIAANSSAIEGNILHIGSSSLSMFPRTSDINVVQIQFRSSLPYPETNKIQITEDRGTRSINPKKCKKKLNFDKCYLDYVDDVDTLLFNEAFPSDDSKDWSEVEESYDEMEDGDQHTKTAKRNKNKQGKHKDKIKTKTNHRHINIEKNKTKTLIKKENEEEKKKGYNNI</sequence>
<gene>
    <name evidence="2" type="ORF">APLA_LOCUS12075</name>
</gene>